<name>A0A9X3A4Y9_9PSEU</name>
<evidence type="ECO:0000259" key="7">
    <source>
        <dbReference type="Pfam" id="PF00728"/>
    </source>
</evidence>
<keyword evidence="10" id="KW-1185">Reference proteome</keyword>
<sequence>MIVPPPKQLVRLPGSFTIGGATAVRTGSGAAQAVHLLRGYLRPYGVALPPSPDGDVVLAVNPALGHLGAEGYELRVDQGGVRLRAAAPAGLLHGVQSLRQLLPVEPTGPIALPCLEVQDVPAFPWRGAMLDVARHFMPIAFLHRFVDLLALHKLTVLHLHLTDDQGWRMPVPGYPKLTEVGGWRAESMIGPAGSTRFDASPHGGAYTTAELRGLVAYAAERGVTVMPEIEMPGHARAALAAYPQLGNFPDRHLPVWTSWGVSEEVFGVQESTMDFCRAVLEEVMDVFPSQHVHIGGDECPTAEWGRSPLALERVRSAGLPGPDALHGWFLGEISGFLLENGRTPVCWDEGGGAASLPRETTVMVWRDPVHGLEAARNGHPVIMTPWRSTYLDYPQTDAADELAGQPAGVVTLRDVYAQELPPPGWSPEEAALVLGTQAQLWTEFVPDPSHAEYLAFPRLCALAGNAWSGGDDWPGFLADMRRHEARLAALSVRHRPLGATG</sequence>
<organism evidence="9 10">
    <name type="scientific">Umezawaea endophytica</name>
    <dbReference type="NCBI Taxonomy" id="1654476"/>
    <lineage>
        <taxon>Bacteria</taxon>
        <taxon>Bacillati</taxon>
        <taxon>Actinomycetota</taxon>
        <taxon>Actinomycetes</taxon>
        <taxon>Pseudonocardiales</taxon>
        <taxon>Pseudonocardiaceae</taxon>
        <taxon>Umezawaea</taxon>
    </lineage>
</organism>
<proteinExistence type="inferred from homology"/>
<feature type="domain" description="Glycoside hydrolase family 20 catalytic" evidence="7">
    <location>
        <begin position="123"/>
        <end position="469"/>
    </location>
</feature>
<dbReference type="Gene3D" id="3.30.379.10">
    <property type="entry name" value="Chitobiase/beta-hexosaminidase domain 2-like"/>
    <property type="match status" value="1"/>
</dbReference>
<dbReference type="EMBL" id="JANYMP010000020">
    <property type="protein sequence ID" value="MCS7481768.1"/>
    <property type="molecule type" value="Genomic_DNA"/>
</dbReference>
<keyword evidence="5" id="KW-0326">Glycosidase</keyword>
<dbReference type="GO" id="GO:0016020">
    <property type="term" value="C:membrane"/>
    <property type="evidence" value="ECO:0007669"/>
    <property type="project" value="TreeGrafter"/>
</dbReference>
<gene>
    <name evidence="9" type="ORF">NZH93_33340</name>
</gene>
<evidence type="ECO:0000256" key="3">
    <source>
        <dbReference type="ARBA" id="ARBA00012663"/>
    </source>
</evidence>
<evidence type="ECO:0000256" key="4">
    <source>
        <dbReference type="ARBA" id="ARBA00022801"/>
    </source>
</evidence>
<dbReference type="CDD" id="cd06563">
    <property type="entry name" value="GH20_chitobiase-like"/>
    <property type="match status" value="1"/>
</dbReference>
<comment type="similarity">
    <text evidence="2">Belongs to the glycosyl hydrolase 20 family.</text>
</comment>
<evidence type="ECO:0000256" key="6">
    <source>
        <dbReference type="PIRSR" id="PIRSR625705-1"/>
    </source>
</evidence>
<keyword evidence="4" id="KW-0378">Hydrolase</keyword>
<evidence type="ECO:0000256" key="1">
    <source>
        <dbReference type="ARBA" id="ARBA00001231"/>
    </source>
</evidence>
<dbReference type="InterPro" id="IPR017853">
    <property type="entry name" value="GH"/>
</dbReference>
<dbReference type="Gene3D" id="3.20.20.80">
    <property type="entry name" value="Glycosidases"/>
    <property type="match status" value="1"/>
</dbReference>
<dbReference type="PANTHER" id="PTHR22600">
    <property type="entry name" value="BETA-HEXOSAMINIDASE"/>
    <property type="match status" value="1"/>
</dbReference>
<accession>A0A9X3A4Y9</accession>
<dbReference type="GO" id="GO:0004563">
    <property type="term" value="F:beta-N-acetylhexosaminidase activity"/>
    <property type="evidence" value="ECO:0007669"/>
    <property type="project" value="UniProtKB-EC"/>
</dbReference>
<dbReference type="GO" id="GO:0030203">
    <property type="term" value="P:glycosaminoglycan metabolic process"/>
    <property type="evidence" value="ECO:0007669"/>
    <property type="project" value="TreeGrafter"/>
</dbReference>
<evidence type="ECO:0000259" key="8">
    <source>
        <dbReference type="Pfam" id="PF02838"/>
    </source>
</evidence>
<dbReference type="SUPFAM" id="SSF55545">
    <property type="entry name" value="beta-N-acetylhexosaminidase-like domain"/>
    <property type="match status" value="1"/>
</dbReference>
<dbReference type="AlphaFoldDB" id="A0A9X3A4Y9"/>
<dbReference type="EC" id="3.2.1.52" evidence="3"/>
<dbReference type="Proteomes" id="UP001141259">
    <property type="component" value="Unassembled WGS sequence"/>
</dbReference>
<dbReference type="Pfam" id="PF00728">
    <property type="entry name" value="Glyco_hydro_20"/>
    <property type="match status" value="1"/>
</dbReference>
<dbReference type="SUPFAM" id="SSF51445">
    <property type="entry name" value="(Trans)glycosidases"/>
    <property type="match status" value="1"/>
</dbReference>
<reference evidence="9" key="1">
    <citation type="submission" date="2022-08" db="EMBL/GenBank/DDBJ databases">
        <authorList>
            <person name="Tistechok S."/>
            <person name="Samborskyy M."/>
            <person name="Roman I."/>
        </authorList>
    </citation>
    <scope>NUCLEOTIDE SEQUENCE</scope>
    <source>
        <strain evidence="9">DSM 103496</strain>
    </source>
</reference>
<dbReference type="GO" id="GO:0005975">
    <property type="term" value="P:carbohydrate metabolic process"/>
    <property type="evidence" value="ECO:0007669"/>
    <property type="project" value="InterPro"/>
</dbReference>
<dbReference type="PRINTS" id="PR00738">
    <property type="entry name" value="GLHYDRLASE20"/>
</dbReference>
<feature type="domain" description="Beta-hexosaminidase bacterial type N-terminal" evidence="8">
    <location>
        <begin position="2"/>
        <end position="119"/>
    </location>
</feature>
<comment type="caution">
    <text evidence="9">The sequence shown here is derived from an EMBL/GenBank/DDBJ whole genome shotgun (WGS) entry which is preliminary data.</text>
</comment>
<dbReference type="RefSeq" id="WP_259627256.1">
    <property type="nucleotide sequence ID" value="NZ_JANYMP010000020.1"/>
</dbReference>
<evidence type="ECO:0000256" key="2">
    <source>
        <dbReference type="ARBA" id="ARBA00006285"/>
    </source>
</evidence>
<evidence type="ECO:0000313" key="10">
    <source>
        <dbReference type="Proteomes" id="UP001141259"/>
    </source>
</evidence>
<dbReference type="InterPro" id="IPR015882">
    <property type="entry name" value="HEX_bac_N"/>
</dbReference>
<dbReference type="PANTHER" id="PTHR22600:SF57">
    <property type="entry name" value="BETA-N-ACETYLHEXOSAMINIDASE"/>
    <property type="match status" value="1"/>
</dbReference>
<dbReference type="InterPro" id="IPR015883">
    <property type="entry name" value="Glyco_hydro_20_cat"/>
</dbReference>
<evidence type="ECO:0000313" key="9">
    <source>
        <dbReference type="EMBL" id="MCS7481768.1"/>
    </source>
</evidence>
<comment type="catalytic activity">
    <reaction evidence="1">
        <text>Hydrolysis of terminal non-reducing N-acetyl-D-hexosamine residues in N-acetyl-beta-D-hexosaminides.</text>
        <dbReference type="EC" id="3.2.1.52"/>
    </reaction>
</comment>
<evidence type="ECO:0000256" key="5">
    <source>
        <dbReference type="ARBA" id="ARBA00023295"/>
    </source>
</evidence>
<feature type="active site" description="Proton donor" evidence="6">
    <location>
        <position position="298"/>
    </location>
</feature>
<protein>
    <recommendedName>
        <fullName evidence="3">beta-N-acetylhexosaminidase</fullName>
        <ecNumber evidence="3">3.2.1.52</ecNumber>
    </recommendedName>
</protein>
<dbReference type="Pfam" id="PF02838">
    <property type="entry name" value="Glyco_hydro_20b"/>
    <property type="match status" value="1"/>
</dbReference>
<dbReference type="InterPro" id="IPR029018">
    <property type="entry name" value="Hex-like_dom2"/>
</dbReference>
<dbReference type="InterPro" id="IPR025705">
    <property type="entry name" value="Beta_hexosaminidase_sua/sub"/>
</dbReference>